<dbReference type="AlphaFoldDB" id="A0A915L0W1"/>
<accession>A0A915L0W1</accession>
<protein>
    <submittedName>
        <fullName evidence="2">Uncharacterized protein</fullName>
    </submittedName>
</protein>
<keyword evidence="1" id="KW-1185">Reference proteome</keyword>
<dbReference type="Proteomes" id="UP000887565">
    <property type="component" value="Unplaced"/>
</dbReference>
<proteinExistence type="predicted"/>
<dbReference type="WBParaSite" id="nRc.2.0.1.t44350-RA">
    <property type="protein sequence ID" value="nRc.2.0.1.t44350-RA"/>
    <property type="gene ID" value="nRc.2.0.1.g44350"/>
</dbReference>
<organism evidence="1 2">
    <name type="scientific">Romanomermis culicivorax</name>
    <name type="common">Nematode worm</name>
    <dbReference type="NCBI Taxonomy" id="13658"/>
    <lineage>
        <taxon>Eukaryota</taxon>
        <taxon>Metazoa</taxon>
        <taxon>Ecdysozoa</taxon>
        <taxon>Nematoda</taxon>
        <taxon>Enoplea</taxon>
        <taxon>Dorylaimia</taxon>
        <taxon>Mermithida</taxon>
        <taxon>Mermithoidea</taxon>
        <taxon>Mermithidae</taxon>
        <taxon>Romanomermis</taxon>
    </lineage>
</organism>
<evidence type="ECO:0000313" key="1">
    <source>
        <dbReference type="Proteomes" id="UP000887565"/>
    </source>
</evidence>
<evidence type="ECO:0000313" key="2">
    <source>
        <dbReference type="WBParaSite" id="nRc.2.0.1.t44350-RA"/>
    </source>
</evidence>
<sequence>MYVVQRCIVKVHVHVRDEDAKIEEIVPIHFLIWIELRRHDKTLGQIIVENYLSMCVALTDK</sequence>
<reference evidence="2" key="1">
    <citation type="submission" date="2022-11" db="UniProtKB">
        <authorList>
            <consortium name="WormBaseParasite"/>
        </authorList>
    </citation>
    <scope>IDENTIFICATION</scope>
</reference>
<name>A0A915L0W1_ROMCU</name>